<evidence type="ECO:0000256" key="4">
    <source>
        <dbReference type="ARBA" id="ARBA00023172"/>
    </source>
</evidence>
<feature type="active site" description="O-(5'-phospho-DNA)-serine intermediate" evidence="5 6">
    <location>
        <position position="31"/>
    </location>
</feature>
<dbReference type="SMART" id="SM00857">
    <property type="entry name" value="Resolvase"/>
    <property type="match status" value="1"/>
</dbReference>
<name>A0A7X6RFQ9_9CORY</name>
<gene>
    <name evidence="9" type="ORF">HF989_09570</name>
    <name evidence="8" type="ORF">JOF50_002172</name>
</gene>
<dbReference type="PROSITE" id="PS00398">
    <property type="entry name" value="RECOMBINASES_2"/>
    <property type="match status" value="1"/>
</dbReference>
<comment type="caution">
    <text evidence="9">The sequence shown here is derived from an EMBL/GenBank/DDBJ whole genome shotgun (WGS) entry which is preliminary data.</text>
</comment>
<accession>A0A7X6RFQ9</accession>
<dbReference type="Gene3D" id="1.10.10.60">
    <property type="entry name" value="Homeodomain-like"/>
    <property type="match status" value="1"/>
</dbReference>
<evidence type="ECO:0000259" key="7">
    <source>
        <dbReference type="PROSITE" id="PS51736"/>
    </source>
</evidence>
<evidence type="ECO:0000256" key="3">
    <source>
        <dbReference type="ARBA" id="ARBA00023125"/>
    </source>
</evidence>
<dbReference type="GO" id="GO:0015074">
    <property type="term" value="P:DNA integration"/>
    <property type="evidence" value="ECO:0007669"/>
    <property type="project" value="UniProtKB-KW"/>
</dbReference>
<evidence type="ECO:0000256" key="6">
    <source>
        <dbReference type="PROSITE-ProRule" id="PRU10137"/>
    </source>
</evidence>
<keyword evidence="3" id="KW-0238">DNA-binding</keyword>
<dbReference type="GO" id="GO:0003677">
    <property type="term" value="F:DNA binding"/>
    <property type="evidence" value="ECO:0007669"/>
    <property type="project" value="UniProtKB-KW"/>
</dbReference>
<dbReference type="InterPro" id="IPR036162">
    <property type="entry name" value="Resolvase-like_N_sf"/>
</dbReference>
<dbReference type="CDD" id="cd00569">
    <property type="entry name" value="HTH_Hin_like"/>
    <property type="match status" value="1"/>
</dbReference>
<dbReference type="Proteomes" id="UP001549139">
    <property type="component" value="Unassembled WGS sequence"/>
</dbReference>
<dbReference type="InterPro" id="IPR009057">
    <property type="entry name" value="Homeodomain-like_sf"/>
</dbReference>
<reference evidence="9 10" key="1">
    <citation type="submission" date="2020-04" db="EMBL/GenBank/DDBJ databases">
        <title>MicrobeNet Type strains.</title>
        <authorList>
            <person name="Nicholson A.C."/>
        </authorList>
    </citation>
    <scope>NUCLEOTIDE SEQUENCE [LARGE SCALE GENOMIC DNA]</scope>
    <source>
        <strain evidence="9 10">ATCC 700355</strain>
    </source>
</reference>
<dbReference type="GO" id="GO:0000150">
    <property type="term" value="F:DNA strand exchange activity"/>
    <property type="evidence" value="ECO:0007669"/>
    <property type="project" value="InterPro"/>
</dbReference>
<dbReference type="EMBL" id="JAAXPF010000013">
    <property type="protein sequence ID" value="NKY69603.1"/>
    <property type="molecule type" value="Genomic_DNA"/>
</dbReference>
<dbReference type="Pfam" id="PF00239">
    <property type="entry name" value="Resolvase"/>
    <property type="match status" value="1"/>
</dbReference>
<dbReference type="PANTHER" id="PTHR30461">
    <property type="entry name" value="DNA-INVERTASE FROM LAMBDOID PROPHAGE"/>
    <property type="match status" value="1"/>
</dbReference>
<dbReference type="InterPro" id="IPR050639">
    <property type="entry name" value="SSR_resolvase"/>
</dbReference>
<evidence type="ECO:0000313" key="8">
    <source>
        <dbReference type="EMBL" id="MET3945309.1"/>
    </source>
</evidence>
<organism evidence="9 10">
    <name type="scientific">Corynebacterium mucifaciens</name>
    <dbReference type="NCBI Taxonomy" id="57171"/>
    <lineage>
        <taxon>Bacteria</taxon>
        <taxon>Bacillati</taxon>
        <taxon>Actinomycetota</taxon>
        <taxon>Actinomycetes</taxon>
        <taxon>Mycobacteriales</taxon>
        <taxon>Corynebacteriaceae</taxon>
        <taxon>Corynebacterium</taxon>
    </lineage>
</organism>
<evidence type="ECO:0000313" key="11">
    <source>
        <dbReference type="Proteomes" id="UP001549139"/>
    </source>
</evidence>
<keyword evidence="4" id="KW-0233">DNA recombination</keyword>
<dbReference type="InterPro" id="IPR006120">
    <property type="entry name" value="Resolvase_HTH_dom"/>
</dbReference>
<evidence type="ECO:0000313" key="10">
    <source>
        <dbReference type="Proteomes" id="UP000554284"/>
    </source>
</evidence>
<dbReference type="PROSITE" id="PS00397">
    <property type="entry name" value="RECOMBINASES_1"/>
    <property type="match status" value="1"/>
</dbReference>
<keyword evidence="11" id="KW-1185">Reference proteome</keyword>
<dbReference type="RefSeq" id="WP_168686016.1">
    <property type="nucleotide sequence ID" value="NZ_JAAXPF010000013.1"/>
</dbReference>
<dbReference type="Pfam" id="PF02796">
    <property type="entry name" value="HTH_7"/>
    <property type="match status" value="1"/>
</dbReference>
<feature type="domain" description="Resolvase/invertase-type recombinase catalytic" evidence="7">
    <location>
        <begin position="23"/>
        <end position="159"/>
    </location>
</feature>
<dbReference type="CDD" id="cd03768">
    <property type="entry name" value="SR_ResInv"/>
    <property type="match status" value="1"/>
</dbReference>
<sequence length="218" mass="24085">MDNGTDPSLPLDINEHQDVVLGQKVGYARVSSQEQNLDRQLDQLRAAGASQIYKEKISGSTRHRPQLEEVLRYLRKGDQLIVTSMDRLARSLVDLHTIVEDLVGRGVSVRFLREGQTYSAKADPIAKLMLGLMGSVAEFERSIIKERQAEGIARAKARGVYKGRAKVLTDSHVAQARQWVTDGIPKAEVARRLGIGRTTLYKYLADDEGPTHGPAASP</sequence>
<reference evidence="8 11" key="2">
    <citation type="submission" date="2024-06" db="EMBL/GenBank/DDBJ databases">
        <title>Sequencing the genomes of 1000 actinobacteria strains.</title>
        <authorList>
            <person name="Klenk H.-P."/>
        </authorList>
    </citation>
    <scope>NUCLEOTIDE SEQUENCE [LARGE SCALE GENOMIC DNA]</scope>
    <source>
        <strain evidence="8 11">DSM 44265</strain>
    </source>
</reference>
<keyword evidence="2" id="KW-0229">DNA integration</keyword>
<dbReference type="EMBL" id="JBEPNZ010000002">
    <property type="protein sequence ID" value="MET3945309.1"/>
    <property type="molecule type" value="Genomic_DNA"/>
</dbReference>
<dbReference type="InterPro" id="IPR006118">
    <property type="entry name" value="Recombinase_CS"/>
</dbReference>
<dbReference type="PANTHER" id="PTHR30461:SF26">
    <property type="entry name" value="RESOLVASE HOMOLOG YNEB"/>
    <property type="match status" value="1"/>
</dbReference>
<dbReference type="InterPro" id="IPR006119">
    <property type="entry name" value="Resolv_N"/>
</dbReference>
<evidence type="ECO:0000313" key="9">
    <source>
        <dbReference type="EMBL" id="NKY69603.1"/>
    </source>
</evidence>
<dbReference type="SUPFAM" id="SSF46689">
    <property type="entry name" value="Homeodomain-like"/>
    <property type="match status" value="1"/>
</dbReference>
<evidence type="ECO:0000256" key="2">
    <source>
        <dbReference type="ARBA" id="ARBA00022908"/>
    </source>
</evidence>
<dbReference type="AlphaFoldDB" id="A0A7X6RFQ9"/>
<dbReference type="SUPFAM" id="SSF53041">
    <property type="entry name" value="Resolvase-like"/>
    <property type="match status" value="1"/>
</dbReference>
<evidence type="ECO:0000256" key="1">
    <source>
        <dbReference type="ARBA" id="ARBA00009913"/>
    </source>
</evidence>
<dbReference type="Proteomes" id="UP000554284">
    <property type="component" value="Unassembled WGS sequence"/>
</dbReference>
<proteinExistence type="inferred from homology"/>
<evidence type="ECO:0000256" key="5">
    <source>
        <dbReference type="PIRSR" id="PIRSR606118-50"/>
    </source>
</evidence>
<dbReference type="Gene3D" id="3.40.50.1390">
    <property type="entry name" value="Resolvase, N-terminal catalytic domain"/>
    <property type="match status" value="1"/>
</dbReference>
<protein>
    <submittedName>
        <fullName evidence="8">DNA invertase Pin-like site-specific DNA recombinase</fullName>
    </submittedName>
    <submittedName>
        <fullName evidence="9">Recombinase family protein</fullName>
    </submittedName>
</protein>
<comment type="similarity">
    <text evidence="1">Belongs to the site-specific recombinase resolvase family.</text>
</comment>
<dbReference type="PROSITE" id="PS51736">
    <property type="entry name" value="RECOMBINASES_3"/>
    <property type="match status" value="1"/>
</dbReference>